<dbReference type="SMART" id="SM00717">
    <property type="entry name" value="SANT"/>
    <property type="match status" value="2"/>
</dbReference>
<dbReference type="OMA" id="WTDQEMD"/>
<dbReference type="SUPFAM" id="SSF46689">
    <property type="entry name" value="Homeodomain-like"/>
    <property type="match status" value="2"/>
</dbReference>
<feature type="region of interest" description="Disordered" evidence="1">
    <location>
        <begin position="280"/>
        <end position="326"/>
    </location>
</feature>
<dbReference type="AlphaFoldDB" id="A0A8T2QC18"/>
<dbReference type="InterPro" id="IPR017884">
    <property type="entry name" value="SANT_dom"/>
</dbReference>
<dbReference type="Gene3D" id="1.10.10.60">
    <property type="entry name" value="Homeodomain-like"/>
    <property type="match status" value="2"/>
</dbReference>
<dbReference type="GO" id="GO:0005829">
    <property type="term" value="C:cytosol"/>
    <property type="evidence" value="ECO:0007669"/>
    <property type="project" value="TreeGrafter"/>
</dbReference>
<dbReference type="Proteomes" id="UP000825935">
    <property type="component" value="Chromosome 36"/>
</dbReference>
<dbReference type="InterPro" id="IPR044634">
    <property type="entry name" value="Zuotin/DnaJC2"/>
</dbReference>
<evidence type="ECO:0000259" key="5">
    <source>
        <dbReference type="PROSITE" id="PS51294"/>
    </source>
</evidence>
<dbReference type="EMBL" id="CM035441">
    <property type="protein sequence ID" value="KAH7281170.1"/>
    <property type="molecule type" value="Genomic_DNA"/>
</dbReference>
<evidence type="ECO:0000313" key="7">
    <source>
        <dbReference type="Proteomes" id="UP000825935"/>
    </source>
</evidence>
<dbReference type="GO" id="GO:0051083">
    <property type="term" value="P:'de novo' cotranslational protein folding"/>
    <property type="evidence" value="ECO:0007669"/>
    <property type="project" value="InterPro"/>
</dbReference>
<name>A0A8T2QC18_CERRI</name>
<evidence type="ECO:0000256" key="1">
    <source>
        <dbReference type="SAM" id="MobiDB-lite"/>
    </source>
</evidence>
<dbReference type="PROSITE" id="PS51293">
    <property type="entry name" value="SANT"/>
    <property type="match status" value="1"/>
</dbReference>
<gene>
    <name evidence="6" type="ORF">KP509_36G033600</name>
</gene>
<dbReference type="CDD" id="cd00167">
    <property type="entry name" value="SANT"/>
    <property type="match status" value="1"/>
</dbReference>
<protein>
    <submittedName>
        <fullName evidence="6">Uncharacterized protein</fullName>
    </submittedName>
</protein>
<dbReference type="FunFam" id="1.10.10.60:FF:000416">
    <property type="entry name" value="Myb family transcription factor"/>
    <property type="match status" value="1"/>
</dbReference>
<evidence type="ECO:0000259" key="3">
    <source>
        <dbReference type="PROSITE" id="PS50090"/>
    </source>
</evidence>
<organism evidence="6 7">
    <name type="scientific">Ceratopteris richardii</name>
    <name type="common">Triangle waterfern</name>
    <dbReference type="NCBI Taxonomy" id="49495"/>
    <lineage>
        <taxon>Eukaryota</taxon>
        <taxon>Viridiplantae</taxon>
        <taxon>Streptophyta</taxon>
        <taxon>Embryophyta</taxon>
        <taxon>Tracheophyta</taxon>
        <taxon>Polypodiopsida</taxon>
        <taxon>Polypodiidae</taxon>
        <taxon>Polypodiales</taxon>
        <taxon>Pteridineae</taxon>
        <taxon>Pteridaceae</taxon>
        <taxon>Parkerioideae</taxon>
        <taxon>Ceratopteris</taxon>
    </lineage>
</organism>
<dbReference type="InterPro" id="IPR001005">
    <property type="entry name" value="SANT/Myb"/>
</dbReference>
<feature type="domain" description="Myb-like" evidence="3">
    <location>
        <begin position="316"/>
        <end position="370"/>
    </location>
</feature>
<feature type="domain" description="SANT" evidence="4">
    <location>
        <begin position="319"/>
        <end position="374"/>
    </location>
</feature>
<dbReference type="PROSITE" id="PS50090">
    <property type="entry name" value="MYB_LIKE"/>
    <property type="match status" value="1"/>
</dbReference>
<proteinExistence type="predicted"/>
<keyword evidence="7" id="KW-1185">Reference proteome</keyword>
<dbReference type="PANTHER" id="PTHR43999">
    <property type="entry name" value="DNAJ HOMOLOG SUBFAMILY C MEMBER 2"/>
    <property type="match status" value="1"/>
</dbReference>
<dbReference type="InterPro" id="IPR009057">
    <property type="entry name" value="Homeodomain-like_sf"/>
</dbReference>
<dbReference type="Pfam" id="PF00249">
    <property type="entry name" value="Myb_DNA-binding"/>
    <property type="match status" value="1"/>
</dbReference>
<keyword evidence="2" id="KW-0472">Membrane</keyword>
<feature type="transmembrane region" description="Helical" evidence="2">
    <location>
        <begin position="33"/>
        <end position="52"/>
    </location>
</feature>
<evidence type="ECO:0000313" key="6">
    <source>
        <dbReference type="EMBL" id="KAH7281170.1"/>
    </source>
</evidence>
<evidence type="ECO:0000256" key="2">
    <source>
        <dbReference type="SAM" id="Phobius"/>
    </source>
</evidence>
<accession>A0A8T2QC18</accession>
<dbReference type="Pfam" id="PF23082">
    <property type="entry name" value="Myb_DNA-binding_2"/>
    <property type="match status" value="1"/>
</dbReference>
<dbReference type="PROSITE" id="PS51294">
    <property type="entry name" value="HTH_MYB"/>
    <property type="match status" value="1"/>
</dbReference>
<keyword evidence="2" id="KW-1133">Transmembrane helix</keyword>
<dbReference type="OrthoDB" id="10250354at2759"/>
<feature type="region of interest" description="Disordered" evidence="1">
    <location>
        <begin position="146"/>
        <end position="178"/>
    </location>
</feature>
<feature type="compositionally biased region" description="Acidic residues" evidence="1">
    <location>
        <begin position="156"/>
        <end position="178"/>
    </location>
</feature>
<reference evidence="6" key="1">
    <citation type="submission" date="2021-08" db="EMBL/GenBank/DDBJ databases">
        <title>WGS assembly of Ceratopteris richardii.</title>
        <authorList>
            <person name="Marchant D.B."/>
            <person name="Chen G."/>
            <person name="Jenkins J."/>
            <person name="Shu S."/>
            <person name="Leebens-Mack J."/>
            <person name="Grimwood J."/>
            <person name="Schmutz J."/>
            <person name="Soltis P."/>
            <person name="Soltis D."/>
            <person name="Chen Z.-H."/>
        </authorList>
    </citation>
    <scope>NUCLEOTIDE SEQUENCE</scope>
    <source>
        <strain evidence="6">Whitten #5841</strain>
        <tissue evidence="6">Leaf</tissue>
    </source>
</reference>
<evidence type="ECO:0000259" key="4">
    <source>
        <dbReference type="PROSITE" id="PS51293"/>
    </source>
</evidence>
<sequence length="380" mass="42476">MDYEYYDESRTRFQFQSGPQCGELEEENKQINLVEVGSCCILGLLFLCLAWYTGGLLQFSLLWLAFALFVGPFAPNSATGGDCRVGVGELLPPVQAEQKEEPSEVEAPSVRSFKKQQKVVASNVGESISLIEKHVEHKKVDQMKGSVVQNGNVISDSDDVNGEEEVENDGDTSENDALYDYENSPQRSKDVTNMPDQNGLASVKGEAEWTPADIDLLKKLMVRYPKGMLKRWEVIAESFDGSHSVESIVKMSKAMAEKKKTNDDYSDFLAKRKGHANAIASPLSLRSDSDESGGENLKSAAENKDEIMQNGDGKESQKKKKSEWSDAEDKALLNALKMFPKDTPMRWEKVALAVPTRTKPQCFRRYSQLKEGFRNKMENN</sequence>
<dbReference type="GO" id="GO:0030544">
    <property type="term" value="F:Hsp70 protein binding"/>
    <property type="evidence" value="ECO:0007669"/>
    <property type="project" value="InterPro"/>
</dbReference>
<dbReference type="GO" id="GO:0006450">
    <property type="term" value="P:regulation of translational fidelity"/>
    <property type="evidence" value="ECO:0007669"/>
    <property type="project" value="InterPro"/>
</dbReference>
<keyword evidence="2" id="KW-0812">Transmembrane</keyword>
<feature type="domain" description="HTH myb-type" evidence="5">
    <location>
        <begin position="316"/>
        <end position="374"/>
    </location>
</feature>
<comment type="caution">
    <text evidence="6">The sequence shown here is derived from an EMBL/GenBank/DDBJ whole genome shotgun (WGS) entry which is preliminary data.</text>
</comment>
<dbReference type="GO" id="GO:0043022">
    <property type="term" value="F:ribosome binding"/>
    <property type="evidence" value="ECO:0007669"/>
    <property type="project" value="InterPro"/>
</dbReference>
<dbReference type="InterPro" id="IPR017930">
    <property type="entry name" value="Myb_dom"/>
</dbReference>
<dbReference type="PANTHER" id="PTHR43999:SF3">
    <property type="entry name" value="TRANSCRIPTION FACTOR MAMYB"/>
    <property type="match status" value="1"/>
</dbReference>
<feature type="compositionally biased region" description="Basic and acidic residues" evidence="1">
    <location>
        <begin position="301"/>
        <end position="326"/>
    </location>
</feature>